<comment type="caution">
    <text evidence="3">The sequence shown here is derived from an EMBL/GenBank/DDBJ whole genome shotgun (WGS) entry which is preliminary data.</text>
</comment>
<proteinExistence type="predicted"/>
<evidence type="ECO:0000313" key="3">
    <source>
        <dbReference type="EMBL" id="MSS58749.1"/>
    </source>
</evidence>
<dbReference type="AlphaFoldDB" id="A0A7X2NSL4"/>
<dbReference type="EMBL" id="VUMN01000016">
    <property type="protein sequence ID" value="MSS58749.1"/>
    <property type="molecule type" value="Genomic_DNA"/>
</dbReference>
<protein>
    <submittedName>
        <fullName evidence="3">Alpha/beta hydrolase</fullName>
    </submittedName>
</protein>
<evidence type="ECO:0000259" key="2">
    <source>
        <dbReference type="Pfam" id="PF12695"/>
    </source>
</evidence>
<sequence>MVQRKHRRQQKTWVILAVIAALFLASGIYFGTYYHADETAHAAMQSDDAVTIAEIPQGGYLFDGPGEGTAMIFYPGAKVETIAYAPLLHQIAAEGCDVFLLEMPFHMAFFALNKADQIRQDYEETSWYMAGHSLGAAMAAQYSASHLEEYDGLILLAGYPTADLHAENFRLLSIYGSEDGHQKMLQKNPQYDPDDTTIVVLEGGNHAQFGNYGIQSGDGVASISRQEQQKQTSLAIREFLKND</sequence>
<dbReference type="Pfam" id="PF12695">
    <property type="entry name" value="Abhydrolase_5"/>
    <property type="match status" value="1"/>
</dbReference>
<keyword evidence="1" id="KW-0812">Transmembrane</keyword>
<evidence type="ECO:0000313" key="4">
    <source>
        <dbReference type="Proteomes" id="UP000461880"/>
    </source>
</evidence>
<reference evidence="3 4" key="1">
    <citation type="submission" date="2019-08" db="EMBL/GenBank/DDBJ databases">
        <title>In-depth cultivation of the pig gut microbiome towards novel bacterial diversity and tailored functional studies.</title>
        <authorList>
            <person name="Wylensek D."/>
            <person name="Hitch T.C.A."/>
            <person name="Clavel T."/>
        </authorList>
    </citation>
    <scope>NUCLEOTIDE SEQUENCE [LARGE SCALE GENOMIC DNA]</scope>
    <source>
        <strain evidence="3 4">Oil+RF-744-GAM-WT-6</strain>
    </source>
</reference>
<keyword evidence="4" id="KW-1185">Reference proteome</keyword>
<feature type="transmembrane region" description="Helical" evidence="1">
    <location>
        <begin position="12"/>
        <end position="34"/>
    </location>
</feature>
<name>A0A7X2NSL4_9FIRM</name>
<feature type="domain" description="Alpha/beta hydrolase fold-5" evidence="2">
    <location>
        <begin position="71"/>
        <end position="229"/>
    </location>
</feature>
<dbReference type="Proteomes" id="UP000461880">
    <property type="component" value="Unassembled WGS sequence"/>
</dbReference>
<dbReference type="InterPro" id="IPR029058">
    <property type="entry name" value="AB_hydrolase_fold"/>
</dbReference>
<organism evidence="3 4">
    <name type="scientific">Stecheria intestinalis</name>
    <dbReference type="NCBI Taxonomy" id="2606630"/>
    <lineage>
        <taxon>Bacteria</taxon>
        <taxon>Bacillati</taxon>
        <taxon>Bacillota</taxon>
        <taxon>Erysipelotrichia</taxon>
        <taxon>Erysipelotrichales</taxon>
        <taxon>Erysipelotrichaceae</taxon>
        <taxon>Stecheria</taxon>
    </lineage>
</organism>
<dbReference type="SUPFAM" id="SSF53474">
    <property type="entry name" value="alpha/beta-Hydrolases"/>
    <property type="match status" value="1"/>
</dbReference>
<accession>A0A7X2NSL4</accession>
<dbReference type="Gene3D" id="3.40.50.1820">
    <property type="entry name" value="alpha/beta hydrolase"/>
    <property type="match status" value="1"/>
</dbReference>
<keyword evidence="1" id="KW-1133">Transmembrane helix</keyword>
<dbReference type="GO" id="GO:0016787">
    <property type="term" value="F:hydrolase activity"/>
    <property type="evidence" value="ECO:0007669"/>
    <property type="project" value="UniProtKB-KW"/>
</dbReference>
<keyword evidence="3" id="KW-0378">Hydrolase</keyword>
<gene>
    <name evidence="3" type="ORF">FYJ51_07495</name>
</gene>
<dbReference type="InterPro" id="IPR029059">
    <property type="entry name" value="AB_hydrolase_5"/>
</dbReference>
<dbReference type="RefSeq" id="WP_154504656.1">
    <property type="nucleotide sequence ID" value="NZ_VUMN01000016.1"/>
</dbReference>
<keyword evidence="1" id="KW-0472">Membrane</keyword>
<evidence type="ECO:0000256" key="1">
    <source>
        <dbReference type="SAM" id="Phobius"/>
    </source>
</evidence>